<feature type="binding site" evidence="5">
    <location>
        <begin position="256"/>
        <end position="263"/>
    </location>
    <ligand>
        <name>ATP</name>
        <dbReference type="ChEBI" id="CHEBI:30616"/>
    </ligand>
</feature>
<feature type="region of interest" description="Disordered" evidence="6">
    <location>
        <begin position="149"/>
        <end position="215"/>
    </location>
</feature>
<reference evidence="8 9" key="1">
    <citation type="submission" date="2017-02" db="EMBL/GenBank/DDBJ databases">
        <title>Streptomyces pactum ACT12 Genome sequencing and assembly.</title>
        <authorList>
            <person name="Xue Q."/>
            <person name="Yan X."/>
            <person name="Jia L."/>
            <person name="Yan H."/>
        </authorList>
    </citation>
    <scope>NUCLEOTIDE SEQUENCE [LARGE SCALE GENOMIC DNA]</scope>
    <source>
        <strain evidence="8 9">ACT12</strain>
    </source>
</reference>
<keyword evidence="4 5" id="KW-0067">ATP-binding</keyword>
<dbReference type="GO" id="GO:0003677">
    <property type="term" value="F:DNA binding"/>
    <property type="evidence" value="ECO:0007669"/>
    <property type="project" value="InterPro"/>
</dbReference>
<dbReference type="GO" id="GO:0000725">
    <property type="term" value="P:recombinational repair"/>
    <property type="evidence" value="ECO:0007669"/>
    <property type="project" value="TreeGrafter"/>
</dbReference>
<dbReference type="InterPro" id="IPR000212">
    <property type="entry name" value="DNA_helicase_UvrD/REP"/>
</dbReference>
<dbReference type="InterPro" id="IPR014016">
    <property type="entry name" value="UvrD-like_ATP-bd"/>
</dbReference>
<dbReference type="GO" id="GO:0016787">
    <property type="term" value="F:hydrolase activity"/>
    <property type="evidence" value="ECO:0007669"/>
    <property type="project" value="UniProtKB-UniRule"/>
</dbReference>
<dbReference type="PROSITE" id="PS51198">
    <property type="entry name" value="UVRD_HELICASE_ATP_BIND"/>
    <property type="match status" value="1"/>
</dbReference>
<evidence type="ECO:0000259" key="7">
    <source>
        <dbReference type="PROSITE" id="PS51198"/>
    </source>
</evidence>
<dbReference type="GO" id="GO:0043138">
    <property type="term" value="F:3'-5' DNA helicase activity"/>
    <property type="evidence" value="ECO:0007669"/>
    <property type="project" value="TreeGrafter"/>
</dbReference>
<dbReference type="GO" id="GO:0005829">
    <property type="term" value="C:cytosol"/>
    <property type="evidence" value="ECO:0007669"/>
    <property type="project" value="TreeGrafter"/>
</dbReference>
<feature type="region of interest" description="Disordered" evidence="6">
    <location>
        <begin position="974"/>
        <end position="1045"/>
    </location>
</feature>
<feature type="compositionally biased region" description="Low complexity" evidence="6">
    <location>
        <begin position="1029"/>
        <end position="1045"/>
    </location>
</feature>
<protein>
    <submittedName>
        <fullName evidence="8">ATP-dependent DNA helicase</fullName>
    </submittedName>
</protein>
<dbReference type="GO" id="GO:0005524">
    <property type="term" value="F:ATP binding"/>
    <property type="evidence" value="ECO:0007669"/>
    <property type="project" value="UniProtKB-UniRule"/>
</dbReference>
<keyword evidence="1 5" id="KW-0547">Nucleotide-binding</keyword>
<sequence length="1186" mass="129028">MSTTTRDDVIALEQKAVDHAYACYEARLVEMNGTVTATASATGKDGIANKKDAEQRAAAYGNLGGESLVFARVDAPEEPGGEPRPWYVGRRPVSDVRTRDTVVVLWTSGMATKWLEAQQEAPGDVVLRRRLRCAERVVEDYSDEIAVPGALSGTASEPAPDAAPDVGLVPTPRPAADDIPTAGRPGTAKPGERPPTHTPADIARIQRRRPPQPDDFLLRELQRARSGRMRDIVETIRRDQMALVTGSPTDILVVQGGPGTGKSAVGLHRVTWLVNNEHFTASDILVIGPHQRFLDYVGQVLPTLGTRDVNAVQMTRLWEGDALGTDTPRARLVKSDERMSAVLRRRVERECRPEALDALLTAPSFEGDEPAFTVTAGSTTLRVPRSEVLALLDEARDGEGAHRERRDRFRNQLVDRLLAELVAVAPRRGADGTIRRSLERNRKVERLLDRVWPSPGALEALRSLYDSPDLLRACGADVLDDEEQAALHRPRAATADGDPWTLEDLVLLEELRYLITGETPRRYGHIVVDEAQDLTPMQARTLRRRVARGGSMTILGDLAQATGPRVHTDWEELGTLLSDHGDWRVAELNTSYRVPAEIMEFVAPLARTVAPSLPYPQAVREAGEDAVRTIETEPWRLLDDTVAQAVRLLGSSDGHTLRSVAVIVPDDSGWLDEIARHLDEADGLTRPEREAVSVLAAAQAKGMEYDHVLVVEPATIAARGPAGLRQLYIALTRSTQTLTVLHTAALPEALTDTGTEDPAEQPTTVTAPGTDEGVGSAAGPATATGNAPEIGTDIRVRVVGHTTGGNYKVEAVSPATDRPLLLAVRHGSTPPTNGTEMNAWVLRHTSNVTFVTVDERGRRPISPTMAERYVDALAVVGELTDGNITGDARARLSELKGMANRCLRLDQHDWLDVWRVLGSPDRDRLALLRDIAANTNRTLASDTPDLDRFRGELQRSGWAEALAEARRTLEQRLAAEATDRPVNENRDTDPAATRSVEPAPSGRTEPPTPQQQPARPDQPEQPEPEENHPMPSTPAGTAAPTAGPSTDLLRFLETSAATDRTCKTHEAVRFELMAALLRADRQPKADSRIVDVDCTTEHGHFLYEILGAGLSTYPDLRSGAARLREVNHTLPTAADRLYLVLSQPPAEEWSPAAVHAVFSVHVLWRTPQGWGGPDTATALGLAPGQA</sequence>
<evidence type="ECO:0000256" key="1">
    <source>
        <dbReference type="ARBA" id="ARBA00022741"/>
    </source>
</evidence>
<dbReference type="RefSeq" id="WP_055419559.1">
    <property type="nucleotide sequence ID" value="NZ_CP019724.1"/>
</dbReference>
<evidence type="ECO:0000313" key="9">
    <source>
        <dbReference type="Proteomes" id="UP000189443"/>
    </source>
</evidence>
<dbReference type="Gene3D" id="3.40.50.300">
    <property type="entry name" value="P-loop containing nucleotide triphosphate hydrolases"/>
    <property type="match status" value="2"/>
</dbReference>
<dbReference type="InterPro" id="IPR027417">
    <property type="entry name" value="P-loop_NTPase"/>
</dbReference>
<organism evidence="8 9">
    <name type="scientific">Streptomyces pactum</name>
    <dbReference type="NCBI Taxonomy" id="68249"/>
    <lineage>
        <taxon>Bacteria</taxon>
        <taxon>Bacillati</taxon>
        <taxon>Actinomycetota</taxon>
        <taxon>Actinomycetes</taxon>
        <taxon>Kitasatosporales</taxon>
        <taxon>Streptomycetaceae</taxon>
        <taxon>Streptomyces</taxon>
    </lineage>
</organism>
<dbReference type="KEGG" id="spac:B1H29_07905"/>
<evidence type="ECO:0000256" key="4">
    <source>
        <dbReference type="ARBA" id="ARBA00022840"/>
    </source>
</evidence>
<proteinExistence type="predicted"/>
<evidence type="ECO:0000313" key="8">
    <source>
        <dbReference type="EMBL" id="AQS66859.1"/>
    </source>
</evidence>
<dbReference type="AlphaFoldDB" id="A0A1S6J510"/>
<evidence type="ECO:0000256" key="5">
    <source>
        <dbReference type="PROSITE-ProRule" id="PRU00560"/>
    </source>
</evidence>
<dbReference type="SUPFAM" id="SSF52540">
    <property type="entry name" value="P-loop containing nucleoside triphosphate hydrolases"/>
    <property type="match status" value="1"/>
</dbReference>
<name>A0A1S6J510_9ACTN</name>
<feature type="region of interest" description="Disordered" evidence="6">
    <location>
        <begin position="751"/>
        <end position="788"/>
    </location>
</feature>
<dbReference type="PANTHER" id="PTHR11070:SF45">
    <property type="entry name" value="DNA 3'-5' HELICASE"/>
    <property type="match status" value="1"/>
</dbReference>
<evidence type="ECO:0000256" key="2">
    <source>
        <dbReference type="ARBA" id="ARBA00022801"/>
    </source>
</evidence>
<dbReference type="Proteomes" id="UP000189443">
    <property type="component" value="Chromosome"/>
</dbReference>
<evidence type="ECO:0000256" key="3">
    <source>
        <dbReference type="ARBA" id="ARBA00022806"/>
    </source>
</evidence>
<feature type="domain" description="UvrD-like helicase ATP-binding" evidence="7">
    <location>
        <begin position="235"/>
        <end position="595"/>
    </location>
</feature>
<keyword evidence="2 5" id="KW-0378">Hydrolase</keyword>
<dbReference type="PANTHER" id="PTHR11070">
    <property type="entry name" value="UVRD / RECB / PCRA DNA HELICASE FAMILY MEMBER"/>
    <property type="match status" value="1"/>
</dbReference>
<keyword evidence="3 5" id="KW-0347">Helicase</keyword>
<feature type="compositionally biased region" description="Basic and acidic residues" evidence="6">
    <location>
        <begin position="977"/>
        <end position="989"/>
    </location>
</feature>
<evidence type="ECO:0000256" key="6">
    <source>
        <dbReference type="SAM" id="MobiDB-lite"/>
    </source>
</evidence>
<feature type="compositionally biased region" description="Low complexity" evidence="6">
    <location>
        <begin position="777"/>
        <end position="788"/>
    </location>
</feature>
<gene>
    <name evidence="8" type="ORF">B1H29_07905</name>
</gene>
<dbReference type="OrthoDB" id="4312151at2"/>
<accession>A0A1S6J510</accession>
<dbReference type="EMBL" id="CP019724">
    <property type="protein sequence ID" value="AQS66859.1"/>
    <property type="molecule type" value="Genomic_DNA"/>
</dbReference>
<keyword evidence="9" id="KW-1185">Reference proteome</keyword>